<keyword evidence="8" id="KW-1185">Reference proteome</keyword>
<dbReference type="GO" id="GO:0008408">
    <property type="term" value="F:3'-5' exonuclease activity"/>
    <property type="evidence" value="ECO:0007669"/>
    <property type="project" value="TreeGrafter"/>
</dbReference>
<dbReference type="Pfam" id="PF00929">
    <property type="entry name" value="RNase_T"/>
    <property type="match status" value="1"/>
</dbReference>
<evidence type="ECO:0000256" key="4">
    <source>
        <dbReference type="ARBA" id="ARBA00049244"/>
    </source>
</evidence>
<feature type="transmembrane region" description="Helical" evidence="5">
    <location>
        <begin position="45"/>
        <end position="67"/>
    </location>
</feature>
<dbReference type="GO" id="GO:0003887">
    <property type="term" value="F:DNA-directed DNA polymerase activity"/>
    <property type="evidence" value="ECO:0007669"/>
    <property type="project" value="UniProtKB-EC"/>
</dbReference>
<keyword evidence="7" id="KW-0540">Nuclease</keyword>
<feature type="domain" description="Exonuclease" evidence="6">
    <location>
        <begin position="272"/>
        <end position="441"/>
    </location>
</feature>
<organism evidence="7 8">
    <name type="scientific">Roseobacter insulae</name>
    <dbReference type="NCBI Taxonomy" id="2859783"/>
    <lineage>
        <taxon>Bacteria</taxon>
        <taxon>Pseudomonadati</taxon>
        <taxon>Pseudomonadota</taxon>
        <taxon>Alphaproteobacteria</taxon>
        <taxon>Rhodobacterales</taxon>
        <taxon>Roseobacteraceae</taxon>
        <taxon>Roseobacter</taxon>
    </lineage>
</organism>
<comment type="catalytic activity">
    <reaction evidence="4">
        <text>DNA(n) + a 2'-deoxyribonucleoside 5'-triphosphate = DNA(n+1) + diphosphate</text>
        <dbReference type="Rhea" id="RHEA:22508"/>
        <dbReference type="Rhea" id="RHEA-COMP:17339"/>
        <dbReference type="Rhea" id="RHEA-COMP:17340"/>
        <dbReference type="ChEBI" id="CHEBI:33019"/>
        <dbReference type="ChEBI" id="CHEBI:61560"/>
        <dbReference type="ChEBI" id="CHEBI:173112"/>
        <dbReference type="EC" id="2.7.7.7"/>
    </reaction>
</comment>
<dbReference type="GO" id="GO:0005829">
    <property type="term" value="C:cytosol"/>
    <property type="evidence" value="ECO:0007669"/>
    <property type="project" value="TreeGrafter"/>
</dbReference>
<dbReference type="EMBL" id="JAHXDN010000002">
    <property type="protein sequence ID" value="MBW4708192.1"/>
    <property type="molecule type" value="Genomic_DNA"/>
</dbReference>
<comment type="subunit">
    <text evidence="3">DNA polymerase III contains a core (composed of alpha, epsilon and theta chains) that associates with a tau subunit. This core dimerizes to form the POLIII' complex. PolIII' associates with the gamma complex (composed of gamma, delta, delta', psi and chi chains) and with the beta chain to form the complete DNA polymerase III complex.</text>
</comment>
<sequence length="465" mass="50599">MKALSLRLRVFLFFGLIAIAGVAIVLGALWFGYRRLGDPDALSAFSTVAIISTFGLLALATFVWRLFDENLSKPIEHLAAQFRVRAHAQVESAFDPEAAKYLGDLAPAACAIQEKLGEAAQVTAETVAQKTARLEHQRAQLLRILSDIPVAVIVASPDHQIVLYDGQAADLMAREAPLRLNGSVFDYLDEAALRDVLAKMHSDGAERRAVAIKGRSGAMYSGHLRRFDAGGGYTLMLEPLDPDAARPLVYDFDLLEKDQPGELDATNLRDLTYVVFDSETTGLDPDRDEVVQLGAVRVVNGKVIPAETFDTLVNPGRPIPPGATRVHRITDGMVAGAPPCHKACAEFHGFAQGAVIMAHNAPFDMAFLHRYSDDCGVRFDHPVLDTVHLSAIVFGGSAEHTLDAICDRLEVEIPSDLRHTALGDAMATARAFVAMLPILEARGLRSFRDIRCEAQKHSRILQVHG</sequence>
<gene>
    <name evidence="7" type="ORF">KX928_10390</name>
</gene>
<dbReference type="GO" id="GO:0003677">
    <property type="term" value="F:DNA binding"/>
    <property type="evidence" value="ECO:0007669"/>
    <property type="project" value="InterPro"/>
</dbReference>
<evidence type="ECO:0000259" key="6">
    <source>
        <dbReference type="SMART" id="SM00479"/>
    </source>
</evidence>
<dbReference type="PANTHER" id="PTHR30231:SF41">
    <property type="entry name" value="DNA POLYMERASE III SUBUNIT EPSILON"/>
    <property type="match status" value="1"/>
</dbReference>
<keyword evidence="5" id="KW-0472">Membrane</keyword>
<keyword evidence="5" id="KW-0812">Transmembrane</keyword>
<protein>
    <recommendedName>
        <fullName evidence="1">DNA-directed DNA polymerase</fullName>
        <ecNumber evidence="1">2.7.7.7</ecNumber>
    </recommendedName>
</protein>
<dbReference type="PANTHER" id="PTHR30231">
    <property type="entry name" value="DNA POLYMERASE III SUBUNIT EPSILON"/>
    <property type="match status" value="1"/>
</dbReference>
<comment type="caution">
    <text evidence="7">The sequence shown here is derived from an EMBL/GenBank/DDBJ whole genome shotgun (WGS) entry which is preliminary data.</text>
</comment>
<reference evidence="7" key="1">
    <citation type="submission" date="2021-07" db="EMBL/GenBank/DDBJ databases">
        <title>Roseobacter insulae sp. nov., isolated from a tidal flat.</title>
        <authorList>
            <person name="Park S."/>
            <person name="Yoon J.-H."/>
        </authorList>
    </citation>
    <scope>NUCLEOTIDE SEQUENCE</scope>
    <source>
        <strain evidence="7">YSTF-M11</strain>
    </source>
</reference>
<evidence type="ECO:0000256" key="5">
    <source>
        <dbReference type="SAM" id="Phobius"/>
    </source>
</evidence>
<dbReference type="InterPro" id="IPR006054">
    <property type="entry name" value="DnaQ"/>
</dbReference>
<comment type="function">
    <text evidence="2">DNA polymerase III is a complex, multichain enzyme responsible for most of the replicative synthesis in bacteria. The epsilon subunit contain the editing function and is a proofreading 3'-5' exonuclease.</text>
</comment>
<name>A0A9X1K325_9RHOB</name>
<proteinExistence type="predicted"/>
<evidence type="ECO:0000256" key="1">
    <source>
        <dbReference type="ARBA" id="ARBA00012417"/>
    </source>
</evidence>
<feature type="transmembrane region" description="Helical" evidence="5">
    <location>
        <begin position="12"/>
        <end position="33"/>
    </location>
</feature>
<keyword evidence="7" id="KW-0378">Hydrolase</keyword>
<evidence type="ECO:0000256" key="3">
    <source>
        <dbReference type="ARBA" id="ARBA00026073"/>
    </source>
</evidence>
<evidence type="ECO:0000313" key="7">
    <source>
        <dbReference type="EMBL" id="MBW4708192.1"/>
    </source>
</evidence>
<evidence type="ECO:0000313" key="8">
    <source>
        <dbReference type="Proteomes" id="UP001138661"/>
    </source>
</evidence>
<dbReference type="AlphaFoldDB" id="A0A9X1K325"/>
<dbReference type="RefSeq" id="WP_219501694.1">
    <property type="nucleotide sequence ID" value="NZ_JAHXDN010000002.1"/>
</dbReference>
<dbReference type="NCBIfam" id="TIGR00573">
    <property type="entry name" value="dnaq"/>
    <property type="match status" value="1"/>
</dbReference>
<keyword evidence="5" id="KW-1133">Transmembrane helix</keyword>
<dbReference type="GO" id="GO:0045004">
    <property type="term" value="P:DNA replication proofreading"/>
    <property type="evidence" value="ECO:0007669"/>
    <property type="project" value="TreeGrafter"/>
</dbReference>
<dbReference type="Proteomes" id="UP001138661">
    <property type="component" value="Unassembled WGS sequence"/>
</dbReference>
<dbReference type="EC" id="2.7.7.7" evidence="1"/>
<dbReference type="SMART" id="SM00479">
    <property type="entry name" value="EXOIII"/>
    <property type="match status" value="1"/>
</dbReference>
<accession>A0A9X1K325</accession>
<dbReference type="InterPro" id="IPR013520">
    <property type="entry name" value="Ribonucl_H"/>
</dbReference>
<evidence type="ECO:0000256" key="2">
    <source>
        <dbReference type="ARBA" id="ARBA00025483"/>
    </source>
</evidence>
<keyword evidence="7" id="KW-0269">Exonuclease</keyword>
<dbReference type="CDD" id="cd06127">
    <property type="entry name" value="DEDDh"/>
    <property type="match status" value="1"/>
</dbReference>
<dbReference type="FunFam" id="3.30.420.10:FF:000045">
    <property type="entry name" value="3'-5' exonuclease DinG"/>
    <property type="match status" value="1"/>
</dbReference>